<dbReference type="PANTHER" id="PTHR48228:SF5">
    <property type="entry name" value="ALPHA-METHYLACYL-COA RACEMASE"/>
    <property type="match status" value="1"/>
</dbReference>
<dbReference type="Gene3D" id="3.30.1540.10">
    <property type="entry name" value="formyl-coa transferase, domain 3"/>
    <property type="match status" value="1"/>
</dbReference>
<dbReference type="KEGG" id="sphj:BSL82_15465"/>
<dbReference type="AlphaFoldDB" id="A0A1L3ZY38"/>
<organism evidence="1 2">
    <name type="scientific">Tardibacter chloracetimidivorans</name>
    <dbReference type="NCBI Taxonomy" id="1921510"/>
    <lineage>
        <taxon>Bacteria</taxon>
        <taxon>Pseudomonadati</taxon>
        <taxon>Pseudomonadota</taxon>
        <taxon>Alphaproteobacteria</taxon>
        <taxon>Sphingomonadales</taxon>
        <taxon>Sphingomonadaceae</taxon>
        <taxon>Tardibacter</taxon>
    </lineage>
</organism>
<accession>A0A1L3ZY38</accession>
<dbReference type="EMBL" id="CP018221">
    <property type="protein sequence ID" value="API60509.1"/>
    <property type="molecule type" value="Genomic_DNA"/>
</dbReference>
<dbReference type="Pfam" id="PF02515">
    <property type="entry name" value="CoA_transf_3"/>
    <property type="match status" value="1"/>
</dbReference>
<name>A0A1L3ZY38_9SPHN</name>
<dbReference type="InterPro" id="IPR023606">
    <property type="entry name" value="CoA-Trfase_III_dom_1_sf"/>
</dbReference>
<dbReference type="InterPro" id="IPR044855">
    <property type="entry name" value="CoA-Trfase_III_dom3_sf"/>
</dbReference>
<reference evidence="2" key="1">
    <citation type="submission" date="2016-11" db="EMBL/GenBank/DDBJ databases">
        <title>Complete Genome Sequence of alachlor-degrading Sphingomonas sp. strain JJ-A5.</title>
        <authorList>
            <person name="Lee H."/>
            <person name="Ka J.-O."/>
        </authorList>
    </citation>
    <scope>NUCLEOTIDE SEQUENCE [LARGE SCALE GENOMIC DNA]</scope>
    <source>
        <strain evidence="2">JJ-A5</strain>
    </source>
</reference>
<protein>
    <submittedName>
        <fullName evidence="1">Carnitine dehydratase</fullName>
    </submittedName>
</protein>
<dbReference type="InterPro" id="IPR050509">
    <property type="entry name" value="CoA-transferase_III"/>
</dbReference>
<dbReference type="OrthoDB" id="5720311at2"/>
<keyword evidence="2" id="KW-1185">Reference proteome</keyword>
<dbReference type="GO" id="GO:0003824">
    <property type="term" value="F:catalytic activity"/>
    <property type="evidence" value="ECO:0007669"/>
    <property type="project" value="InterPro"/>
</dbReference>
<dbReference type="STRING" id="1921510.BSL82_15465"/>
<dbReference type="Proteomes" id="UP000182063">
    <property type="component" value="Chromosome"/>
</dbReference>
<evidence type="ECO:0000313" key="2">
    <source>
        <dbReference type="Proteomes" id="UP000182063"/>
    </source>
</evidence>
<dbReference type="PANTHER" id="PTHR48228">
    <property type="entry name" value="SUCCINYL-COA--D-CITRAMALATE COA-TRANSFERASE"/>
    <property type="match status" value="1"/>
</dbReference>
<evidence type="ECO:0000313" key="1">
    <source>
        <dbReference type="EMBL" id="API60509.1"/>
    </source>
</evidence>
<dbReference type="InterPro" id="IPR003673">
    <property type="entry name" value="CoA-Trfase_fam_III"/>
</dbReference>
<dbReference type="Gene3D" id="3.40.50.10540">
    <property type="entry name" value="Crotonobetainyl-coa:carnitine coa-transferase, domain 1"/>
    <property type="match status" value="1"/>
</dbReference>
<dbReference type="SUPFAM" id="SSF89796">
    <property type="entry name" value="CoA-transferase family III (CaiB/BaiF)"/>
    <property type="match status" value="1"/>
</dbReference>
<sequence>MSNESGAVVDGPLAGVTVVEISSIGPGPHAAMLLRDMGATILRVERPGGNGWPNPVVDRGRSVLELDLRSAAGKEQCLKLTDNADVLIEGFRPGVMERLGLGPDVLCERNSRLIYGRMTGWGQDGPLARAAGHDINYIALTGALAALRSDEGPPRPPLNLVGDFGGGSTYLVMGVLAALFQRAQTGEGQIVDAAIVDGVASLMSFFAGLVPSGAISLEPGQNWIGGGAPFYRCYRCADGRDIAVGAVEQQFYRQLLELIGAPATLLESQNDHARWPADSEVLAGIFAGRSRDDWCKLLEGTDACFAPVLTLEEAADHPHNRAREQYRTRDGALHAAPAPRFIRNRSPAFPSKARVKG</sequence>
<proteinExistence type="predicted"/>
<gene>
    <name evidence="1" type="ORF">BSL82_15465</name>
</gene>